<keyword evidence="1" id="KW-0812">Transmembrane</keyword>
<dbReference type="KEGG" id="dti:Desti_4051"/>
<dbReference type="InterPro" id="IPR001940">
    <property type="entry name" value="Peptidase_S1C"/>
</dbReference>
<keyword evidence="3" id="KW-0378">Hydrolase</keyword>
<dbReference type="PANTHER" id="PTHR22939">
    <property type="entry name" value="SERINE PROTEASE FAMILY S1C HTRA-RELATED"/>
    <property type="match status" value="1"/>
</dbReference>
<dbReference type="Gene3D" id="2.40.10.120">
    <property type="match status" value="1"/>
</dbReference>
<dbReference type="RefSeq" id="WP_014811816.1">
    <property type="nucleotide sequence ID" value="NC_018025.1"/>
</dbReference>
<dbReference type="EMBL" id="CP003360">
    <property type="protein sequence ID" value="AFM26690.1"/>
    <property type="molecule type" value="Genomic_DNA"/>
</dbReference>
<dbReference type="SUPFAM" id="SSF50494">
    <property type="entry name" value="Trypsin-like serine proteases"/>
    <property type="match status" value="1"/>
</dbReference>
<dbReference type="AlphaFoldDB" id="I4CAU9"/>
<dbReference type="eggNOG" id="COG0265">
    <property type="taxonomic scope" value="Bacteria"/>
</dbReference>
<feature type="transmembrane region" description="Helical" evidence="1">
    <location>
        <begin position="72"/>
        <end position="95"/>
    </location>
</feature>
<dbReference type="PRINTS" id="PR00834">
    <property type="entry name" value="PROTEASES2C"/>
</dbReference>
<dbReference type="InterPro" id="IPR025241">
    <property type="entry name" value="DUF4190"/>
</dbReference>
<evidence type="ECO:0000256" key="1">
    <source>
        <dbReference type="SAM" id="Phobius"/>
    </source>
</evidence>
<keyword evidence="1" id="KW-0472">Membrane</keyword>
<protein>
    <submittedName>
        <fullName evidence="3">Trypsin-like serine protease with C-terminal PDZ domain</fullName>
    </submittedName>
</protein>
<dbReference type="PATRIC" id="fig|706587.4.peg.4592"/>
<name>I4CAU9_DESTA</name>
<feature type="domain" description="DUF4190" evidence="2">
    <location>
        <begin position="28"/>
        <end position="89"/>
    </location>
</feature>
<reference evidence="4" key="1">
    <citation type="submission" date="2012-06" db="EMBL/GenBank/DDBJ databases">
        <title>Complete sequence of chromosome of Desulfomonile tiedjei DSM 6799.</title>
        <authorList>
            <person name="Lucas S."/>
            <person name="Copeland A."/>
            <person name="Lapidus A."/>
            <person name="Glavina del Rio T."/>
            <person name="Dalin E."/>
            <person name="Tice H."/>
            <person name="Bruce D."/>
            <person name="Goodwin L."/>
            <person name="Pitluck S."/>
            <person name="Peters L."/>
            <person name="Ovchinnikova G."/>
            <person name="Zeytun A."/>
            <person name="Lu M."/>
            <person name="Kyrpides N."/>
            <person name="Mavromatis K."/>
            <person name="Ivanova N."/>
            <person name="Brettin T."/>
            <person name="Detter J.C."/>
            <person name="Han C."/>
            <person name="Larimer F."/>
            <person name="Land M."/>
            <person name="Hauser L."/>
            <person name="Markowitz V."/>
            <person name="Cheng J.-F."/>
            <person name="Hugenholtz P."/>
            <person name="Woyke T."/>
            <person name="Wu D."/>
            <person name="Spring S."/>
            <person name="Schroeder M."/>
            <person name="Brambilla E."/>
            <person name="Klenk H.-P."/>
            <person name="Eisen J.A."/>
        </authorList>
    </citation>
    <scope>NUCLEOTIDE SEQUENCE [LARGE SCALE GENOMIC DNA]</scope>
    <source>
        <strain evidence="4">ATCC 49306 / DSM 6799 / DCB-1</strain>
    </source>
</reference>
<dbReference type="HOGENOM" id="CLU_828277_0_0_7"/>
<dbReference type="Pfam" id="PF13365">
    <property type="entry name" value="Trypsin_2"/>
    <property type="match status" value="1"/>
</dbReference>
<dbReference type="OrthoDB" id="8581982at2"/>
<dbReference type="GO" id="GO:0004252">
    <property type="term" value="F:serine-type endopeptidase activity"/>
    <property type="evidence" value="ECO:0007669"/>
    <property type="project" value="InterPro"/>
</dbReference>
<dbReference type="Pfam" id="PF13828">
    <property type="entry name" value="DUF4190"/>
    <property type="match status" value="1"/>
</dbReference>
<organism evidence="3 4">
    <name type="scientific">Desulfomonile tiedjei (strain ATCC 49306 / DSM 6799 / DCB-1)</name>
    <dbReference type="NCBI Taxonomy" id="706587"/>
    <lineage>
        <taxon>Bacteria</taxon>
        <taxon>Pseudomonadati</taxon>
        <taxon>Thermodesulfobacteriota</taxon>
        <taxon>Desulfomonilia</taxon>
        <taxon>Desulfomonilales</taxon>
        <taxon>Desulfomonilaceae</taxon>
        <taxon>Desulfomonile</taxon>
    </lineage>
</organism>
<gene>
    <name evidence="3" type="ordered locus">Desti_4051</name>
</gene>
<accession>I4CAU9</accession>
<keyword evidence="3" id="KW-0645">Protease</keyword>
<proteinExistence type="predicted"/>
<feature type="transmembrane region" description="Helical" evidence="1">
    <location>
        <begin position="27"/>
        <end position="60"/>
    </location>
</feature>
<dbReference type="STRING" id="706587.Desti_4051"/>
<dbReference type="InterPro" id="IPR009003">
    <property type="entry name" value="Peptidase_S1_PA"/>
</dbReference>
<evidence type="ECO:0000313" key="3">
    <source>
        <dbReference type="EMBL" id="AFM26690.1"/>
    </source>
</evidence>
<keyword evidence="1" id="KW-1133">Transmembrane helix</keyword>
<evidence type="ECO:0000259" key="2">
    <source>
        <dbReference type="Pfam" id="PF13828"/>
    </source>
</evidence>
<evidence type="ECO:0000313" key="4">
    <source>
        <dbReference type="Proteomes" id="UP000006055"/>
    </source>
</evidence>
<keyword evidence="4" id="KW-1185">Reference proteome</keyword>
<sequence>MDDYTSETLPGKGTDSVRNLATRLHPFALWSLILALLGIPLMGLITGVIAVILAGIAITQIAANPYLHGRKLAIAGLAIGLADVVLWVFLLGFAFPRSVHTAYKSVEQFTFPSANFLERAPESIRRAMELNVFFVVERRGWPAFLHNESLTGSGIILGQNEGEYVILTNRHVVDPAFNGDQTSKLDQRAFITIYFHDGTNKKGYVWWTAPEGLDLALVATGPNPHGIPFPELQSTPDFEIGDRVFTVGNPHELSWSYAEGAISGIRESSKGSIQLKIIQTQTPINQGNSGGGLYLEDGTLIGIVSWTKDKSQAEGISFAITYEDFLAVYNREKAE</sequence>
<dbReference type="GO" id="GO:0006508">
    <property type="term" value="P:proteolysis"/>
    <property type="evidence" value="ECO:0007669"/>
    <property type="project" value="UniProtKB-KW"/>
</dbReference>
<dbReference type="PANTHER" id="PTHR22939:SF129">
    <property type="entry name" value="SERINE PROTEASE HTRA2, MITOCHONDRIAL"/>
    <property type="match status" value="1"/>
</dbReference>
<dbReference type="Proteomes" id="UP000006055">
    <property type="component" value="Chromosome"/>
</dbReference>